<organism evidence="6 7">
    <name type="scientific">Streptomyces sioyaensis</name>
    <dbReference type="NCBI Taxonomy" id="67364"/>
    <lineage>
        <taxon>Bacteria</taxon>
        <taxon>Bacillati</taxon>
        <taxon>Actinomycetota</taxon>
        <taxon>Actinomycetes</taxon>
        <taxon>Kitasatosporales</taxon>
        <taxon>Streptomycetaceae</taxon>
        <taxon>Streptomyces</taxon>
    </lineage>
</organism>
<dbReference type="GeneID" id="95778833"/>
<dbReference type="PIRSF" id="PIRSF036990">
    <property type="entry name" value="UCP036990_CBS_BON"/>
    <property type="match status" value="1"/>
</dbReference>
<evidence type="ECO:0000313" key="7">
    <source>
        <dbReference type="Proteomes" id="UP000289482"/>
    </source>
</evidence>
<feature type="domain" description="BON" evidence="4">
    <location>
        <begin position="146"/>
        <end position="215"/>
    </location>
</feature>
<dbReference type="RefSeq" id="WP_129247699.1">
    <property type="nucleotide sequence ID" value="NZ_JABZEL010000012.1"/>
</dbReference>
<dbReference type="InterPro" id="IPR051257">
    <property type="entry name" value="Diverse_CBS-Domain"/>
</dbReference>
<dbReference type="PROSITE" id="PS50914">
    <property type="entry name" value="BON"/>
    <property type="match status" value="1"/>
</dbReference>
<keyword evidence="1 2" id="KW-0129">CBS domain</keyword>
<dbReference type="InterPro" id="IPR046342">
    <property type="entry name" value="CBS_dom_sf"/>
</dbReference>
<dbReference type="CDD" id="cd04586">
    <property type="entry name" value="CBS_pair_BON_assoc"/>
    <property type="match status" value="1"/>
</dbReference>
<dbReference type="Proteomes" id="UP000289482">
    <property type="component" value="Unassembled WGS sequence"/>
</dbReference>
<dbReference type="Pfam" id="PF04972">
    <property type="entry name" value="BON"/>
    <property type="match status" value="1"/>
</dbReference>
<evidence type="ECO:0000256" key="2">
    <source>
        <dbReference type="PROSITE-ProRule" id="PRU00703"/>
    </source>
</evidence>
<dbReference type="SMART" id="SM00116">
    <property type="entry name" value="CBS"/>
    <property type="match status" value="2"/>
</dbReference>
<dbReference type="PROSITE" id="PS51371">
    <property type="entry name" value="CBS"/>
    <property type="match status" value="2"/>
</dbReference>
<proteinExistence type="predicted"/>
<comment type="caution">
    <text evidence="6">The sequence shown here is derived from an EMBL/GenBank/DDBJ whole genome shotgun (WGS) entry which is preliminary data.</text>
</comment>
<evidence type="ECO:0000256" key="3">
    <source>
        <dbReference type="SAM" id="MobiDB-lite"/>
    </source>
</evidence>
<evidence type="ECO:0000259" key="5">
    <source>
        <dbReference type="PROSITE" id="PS51371"/>
    </source>
</evidence>
<evidence type="ECO:0000259" key="4">
    <source>
        <dbReference type="PROSITE" id="PS50914"/>
    </source>
</evidence>
<dbReference type="AlphaFoldDB" id="A0A4Q1R4R7"/>
<evidence type="ECO:0000256" key="1">
    <source>
        <dbReference type="ARBA" id="ARBA00023122"/>
    </source>
</evidence>
<dbReference type="PANTHER" id="PTHR43080:SF29">
    <property type="entry name" value="OS02G0818000 PROTEIN"/>
    <property type="match status" value="1"/>
</dbReference>
<gene>
    <name evidence="6" type="ORF">EST54_12685</name>
</gene>
<dbReference type="SUPFAM" id="SSF54631">
    <property type="entry name" value="CBS-domain pair"/>
    <property type="match status" value="1"/>
</dbReference>
<keyword evidence="7" id="KW-1185">Reference proteome</keyword>
<dbReference type="Pfam" id="PF00571">
    <property type="entry name" value="CBS"/>
    <property type="match status" value="2"/>
</dbReference>
<name>A0A4Q1R4R7_9ACTN</name>
<evidence type="ECO:0000313" key="6">
    <source>
        <dbReference type="EMBL" id="RXS67289.1"/>
    </source>
</evidence>
<dbReference type="InterPro" id="IPR017080">
    <property type="entry name" value="UCP036990_CBS_BON"/>
</dbReference>
<protein>
    <submittedName>
        <fullName evidence="6">CBS domain-containing protein</fullName>
    </submittedName>
</protein>
<feature type="region of interest" description="Disordered" evidence="3">
    <location>
        <begin position="211"/>
        <end position="231"/>
    </location>
</feature>
<dbReference type="PANTHER" id="PTHR43080">
    <property type="entry name" value="CBS DOMAIN-CONTAINING PROTEIN CBSX3, MITOCHONDRIAL"/>
    <property type="match status" value="1"/>
</dbReference>
<feature type="domain" description="CBS" evidence="5">
    <location>
        <begin position="12"/>
        <end position="69"/>
    </location>
</feature>
<dbReference type="InterPro" id="IPR007055">
    <property type="entry name" value="BON_dom"/>
</dbReference>
<accession>A0A4Q1R4R7</accession>
<dbReference type="EMBL" id="SDIF01000027">
    <property type="protein sequence ID" value="RXS67289.1"/>
    <property type="molecule type" value="Genomic_DNA"/>
</dbReference>
<reference evidence="6 7" key="1">
    <citation type="submission" date="2019-01" db="EMBL/GenBank/DDBJ databases">
        <title>Draft genome sequences of the type strain Streptomyces sioyaensis DSM 40032 and its novel strain, TM32, a thermotolerant antibiotics-producing actinobacterium.</title>
        <authorList>
            <person name="Nakaew N."/>
            <person name="Lumyong S."/>
            <person name="Sloan W.T."/>
            <person name="Sungthong R."/>
        </authorList>
    </citation>
    <scope>NUCLEOTIDE SEQUENCE [LARGE SCALE GENOMIC DNA]</scope>
    <source>
        <strain evidence="6 7">DSM 40032</strain>
    </source>
</reference>
<dbReference type="InterPro" id="IPR000644">
    <property type="entry name" value="CBS_dom"/>
</dbReference>
<feature type="domain" description="CBS" evidence="5">
    <location>
        <begin position="93"/>
        <end position="150"/>
    </location>
</feature>
<dbReference type="Gene3D" id="3.30.1340.30">
    <property type="match status" value="1"/>
</dbReference>
<dbReference type="Gene3D" id="3.10.580.10">
    <property type="entry name" value="CBS-domain"/>
    <property type="match status" value="1"/>
</dbReference>
<sequence length="231" mass="24461">MAHTPRTVRDVMTQAVVAIGQEAGFKEIVETMQQWKVSALPVLAGEGRVVGVVSEADLLLKEEFRETDPDRLEQLRRSDAVRKAGGVTAGELMSSPALTVHAGDTLAQAARTMAYKSVKRLPVVDSGGMLQGIVSRSDLLKVFLRSDEDLAAEVRTEVVGRLFGASAPELSVGVTDGVVTLSGRIRNAALLPVAARLVRAVEGVVDVTFDLEGPAPEQGEPPVAGRGSGRR</sequence>